<dbReference type="AlphaFoldDB" id="X1BZW1"/>
<keyword evidence="1" id="KW-0812">Transmembrane</keyword>
<feature type="non-terminal residue" evidence="2">
    <location>
        <position position="119"/>
    </location>
</feature>
<gene>
    <name evidence="2" type="ORF">S01H4_25240</name>
</gene>
<accession>X1BZW1</accession>
<evidence type="ECO:0000313" key="2">
    <source>
        <dbReference type="EMBL" id="GAG89758.1"/>
    </source>
</evidence>
<reference evidence="2" key="1">
    <citation type="journal article" date="2014" name="Front. Microbiol.">
        <title>High frequency of phylogenetically diverse reductive dehalogenase-homologous genes in deep subseafloor sedimentary metagenomes.</title>
        <authorList>
            <person name="Kawai M."/>
            <person name="Futagami T."/>
            <person name="Toyoda A."/>
            <person name="Takaki Y."/>
            <person name="Nishi S."/>
            <person name="Hori S."/>
            <person name="Arai W."/>
            <person name="Tsubouchi T."/>
            <person name="Morono Y."/>
            <person name="Uchiyama I."/>
            <person name="Ito T."/>
            <person name="Fujiyama A."/>
            <person name="Inagaki F."/>
            <person name="Takami H."/>
        </authorList>
    </citation>
    <scope>NUCLEOTIDE SEQUENCE</scope>
    <source>
        <strain evidence="2">Expedition CK06-06</strain>
    </source>
</reference>
<keyword evidence="1" id="KW-1133">Transmembrane helix</keyword>
<name>X1BZW1_9ZZZZ</name>
<feature type="transmembrane region" description="Helical" evidence="1">
    <location>
        <begin position="83"/>
        <end position="102"/>
    </location>
</feature>
<evidence type="ECO:0000256" key="1">
    <source>
        <dbReference type="SAM" id="Phobius"/>
    </source>
</evidence>
<protein>
    <submittedName>
        <fullName evidence="2">Uncharacterized protein</fullName>
    </submittedName>
</protein>
<feature type="transmembrane region" description="Helical" evidence="1">
    <location>
        <begin position="6"/>
        <end position="24"/>
    </location>
</feature>
<organism evidence="2">
    <name type="scientific">marine sediment metagenome</name>
    <dbReference type="NCBI Taxonomy" id="412755"/>
    <lineage>
        <taxon>unclassified sequences</taxon>
        <taxon>metagenomes</taxon>
        <taxon>ecological metagenomes</taxon>
    </lineage>
</organism>
<dbReference type="EMBL" id="BART01011984">
    <property type="protein sequence ID" value="GAG89758.1"/>
    <property type="molecule type" value="Genomic_DNA"/>
</dbReference>
<keyword evidence="1" id="KW-0472">Membrane</keyword>
<sequence>MTNEEIIIQIMLITIGMVGLSELLNRIFGLNMEAARELREKSKNLQERMRTARSIGDPQGMLELQQESVELSKQMLKKQMIPSCVRCGIFMGIFAVLGGIYVDYAEGLLPSQFYLELDG</sequence>
<comment type="caution">
    <text evidence="2">The sequence shown here is derived from an EMBL/GenBank/DDBJ whole genome shotgun (WGS) entry which is preliminary data.</text>
</comment>
<proteinExistence type="predicted"/>